<sequence>MALSVVTFLVTKLSSMLDNELKLLGGVNREFVFIRDELESMRGFLRVADAMEETDLELQTWVKQVRYIARDIEDVLDEFMLRFARHHQRGICGSIYKIHYQIKNMKARHQIPSEIQDIKSRVVEIAERYH</sequence>
<comment type="caution">
    <text evidence="1">The sequence shown here is derived from an EMBL/GenBank/DDBJ whole genome shotgun (WGS) entry which is preliminary data.</text>
</comment>
<name>A0ACC0G7Q3_9ERIC</name>
<protein>
    <submittedName>
        <fullName evidence="1">Disease resistance protein PIK6-NP</fullName>
    </submittedName>
</protein>
<accession>A0ACC0G7Q3</accession>
<organism evidence="1 2">
    <name type="scientific">Camellia lanceoleosa</name>
    <dbReference type="NCBI Taxonomy" id="1840588"/>
    <lineage>
        <taxon>Eukaryota</taxon>
        <taxon>Viridiplantae</taxon>
        <taxon>Streptophyta</taxon>
        <taxon>Embryophyta</taxon>
        <taxon>Tracheophyta</taxon>
        <taxon>Spermatophyta</taxon>
        <taxon>Magnoliopsida</taxon>
        <taxon>eudicotyledons</taxon>
        <taxon>Gunneridae</taxon>
        <taxon>Pentapetalae</taxon>
        <taxon>asterids</taxon>
        <taxon>Ericales</taxon>
        <taxon>Theaceae</taxon>
        <taxon>Camellia</taxon>
    </lineage>
</organism>
<proteinExistence type="predicted"/>
<reference evidence="1 2" key="1">
    <citation type="journal article" date="2022" name="Plant J.">
        <title>Chromosome-level genome of Camellia lanceoleosa provides a valuable resource for understanding genome evolution and self-incompatibility.</title>
        <authorList>
            <person name="Gong W."/>
            <person name="Xiao S."/>
            <person name="Wang L."/>
            <person name="Liao Z."/>
            <person name="Chang Y."/>
            <person name="Mo W."/>
            <person name="Hu G."/>
            <person name="Li W."/>
            <person name="Zhao G."/>
            <person name="Zhu H."/>
            <person name="Hu X."/>
            <person name="Ji K."/>
            <person name="Xiang X."/>
            <person name="Song Q."/>
            <person name="Yuan D."/>
            <person name="Jin S."/>
            <person name="Zhang L."/>
        </authorList>
    </citation>
    <scope>NUCLEOTIDE SEQUENCE [LARGE SCALE GENOMIC DNA]</scope>
    <source>
        <strain evidence="1">SQ_2022a</strain>
    </source>
</reference>
<evidence type="ECO:0000313" key="2">
    <source>
        <dbReference type="Proteomes" id="UP001060215"/>
    </source>
</evidence>
<gene>
    <name evidence="1" type="ORF">LOK49_LG10G00877</name>
</gene>
<evidence type="ECO:0000313" key="1">
    <source>
        <dbReference type="EMBL" id="KAI7996548.1"/>
    </source>
</evidence>
<dbReference type="EMBL" id="CM045767">
    <property type="protein sequence ID" value="KAI7996548.1"/>
    <property type="molecule type" value="Genomic_DNA"/>
</dbReference>
<dbReference type="Proteomes" id="UP001060215">
    <property type="component" value="Chromosome 10"/>
</dbReference>
<keyword evidence="2" id="KW-1185">Reference proteome</keyword>